<evidence type="ECO:0000256" key="5">
    <source>
        <dbReference type="ARBA" id="ARBA00023004"/>
    </source>
</evidence>
<dbReference type="RefSeq" id="WP_307200070.1">
    <property type="nucleotide sequence ID" value="NZ_JAUTAN010000001.1"/>
</dbReference>
<dbReference type="Proteomes" id="UP001239215">
    <property type="component" value="Unassembled WGS sequence"/>
</dbReference>
<dbReference type="GO" id="GO:0008198">
    <property type="term" value="F:ferrous iron binding"/>
    <property type="evidence" value="ECO:0007669"/>
    <property type="project" value="TreeGrafter"/>
</dbReference>
<keyword evidence="3" id="KW-0223">Dioxygenase</keyword>
<keyword evidence="5 6" id="KW-0408">Iron</keyword>
<dbReference type="InterPro" id="IPR014710">
    <property type="entry name" value="RmlC-like_jellyroll"/>
</dbReference>
<sequence>MTSYSSAPSTAPSADGVPPGLALLPLLQTLREIAADPELHQLVDLHHPERQSLELRSTPDLQVWLLTWPPGFSTGWHDHGESRGAYATLRGRLTENTWALGDPTAWYVGRGESRAYTTGHVHEVRNETTTTALSVHAYAPRLSTMTRYVAARGRLEVVGVEQAGVQL</sequence>
<keyword evidence="4" id="KW-0560">Oxidoreductase</keyword>
<evidence type="ECO:0000256" key="1">
    <source>
        <dbReference type="ARBA" id="ARBA00006622"/>
    </source>
</evidence>
<comment type="caution">
    <text evidence="7">The sequence shown here is derived from an EMBL/GenBank/DDBJ whole genome shotgun (WGS) entry which is preliminary data.</text>
</comment>
<keyword evidence="2 6" id="KW-0479">Metal-binding</keyword>
<evidence type="ECO:0000313" key="7">
    <source>
        <dbReference type="EMBL" id="MDQ1104598.1"/>
    </source>
</evidence>
<dbReference type="GO" id="GO:0016702">
    <property type="term" value="F:oxidoreductase activity, acting on single donors with incorporation of molecular oxygen, incorporation of two atoms of oxygen"/>
    <property type="evidence" value="ECO:0007669"/>
    <property type="project" value="InterPro"/>
</dbReference>
<evidence type="ECO:0000313" key="8">
    <source>
        <dbReference type="Proteomes" id="UP001239215"/>
    </source>
</evidence>
<evidence type="ECO:0000256" key="2">
    <source>
        <dbReference type="ARBA" id="ARBA00022723"/>
    </source>
</evidence>
<evidence type="ECO:0000256" key="6">
    <source>
        <dbReference type="PIRSR" id="PIRSR610300-51"/>
    </source>
</evidence>
<reference evidence="7" key="1">
    <citation type="submission" date="2023-07" db="EMBL/GenBank/DDBJ databases">
        <title>Functional and genomic diversity of the sorghum phyllosphere microbiome.</title>
        <authorList>
            <person name="Shade A."/>
        </authorList>
    </citation>
    <scope>NUCLEOTIDE SEQUENCE</scope>
    <source>
        <strain evidence="7">SORGH_AS_1067</strain>
    </source>
</reference>
<dbReference type="Gene3D" id="2.60.120.10">
    <property type="entry name" value="Jelly Rolls"/>
    <property type="match status" value="1"/>
</dbReference>
<dbReference type="InterPro" id="IPR010300">
    <property type="entry name" value="CDO_1"/>
</dbReference>
<name>A0AAJ1U340_9ACTN</name>
<dbReference type="AlphaFoldDB" id="A0AAJ1U340"/>
<accession>A0AAJ1U340</accession>
<feature type="binding site" evidence="6">
    <location>
        <position position="122"/>
    </location>
    <ligand>
        <name>Fe cation</name>
        <dbReference type="ChEBI" id="CHEBI:24875"/>
        <note>catalytic</note>
    </ligand>
</feature>
<gene>
    <name evidence="7" type="ORF">QE405_001882</name>
</gene>
<dbReference type="EMBL" id="JAUTAN010000001">
    <property type="protein sequence ID" value="MDQ1104598.1"/>
    <property type="molecule type" value="Genomic_DNA"/>
</dbReference>
<dbReference type="Pfam" id="PF05995">
    <property type="entry name" value="CDO_I"/>
    <property type="match status" value="1"/>
</dbReference>
<protein>
    <submittedName>
        <fullName evidence="7">Metal-dependent enzyme (Double-stranded beta helix superfamily)</fullName>
    </submittedName>
</protein>
<organism evidence="7 8">
    <name type="scientific">Nocardioides zeae</name>
    <dbReference type="NCBI Taxonomy" id="1457234"/>
    <lineage>
        <taxon>Bacteria</taxon>
        <taxon>Bacillati</taxon>
        <taxon>Actinomycetota</taxon>
        <taxon>Actinomycetes</taxon>
        <taxon>Propionibacteriales</taxon>
        <taxon>Nocardioidaceae</taxon>
        <taxon>Nocardioides</taxon>
    </lineage>
</organism>
<evidence type="ECO:0000256" key="4">
    <source>
        <dbReference type="ARBA" id="ARBA00023002"/>
    </source>
</evidence>
<dbReference type="SUPFAM" id="SSF51182">
    <property type="entry name" value="RmlC-like cupins"/>
    <property type="match status" value="1"/>
</dbReference>
<comment type="similarity">
    <text evidence="1">Belongs to the cysteine dioxygenase family.</text>
</comment>
<proteinExistence type="inferred from homology"/>
<evidence type="ECO:0000256" key="3">
    <source>
        <dbReference type="ARBA" id="ARBA00022964"/>
    </source>
</evidence>
<dbReference type="CDD" id="cd10548">
    <property type="entry name" value="cupin_CDO"/>
    <property type="match status" value="1"/>
</dbReference>
<dbReference type="InterPro" id="IPR011051">
    <property type="entry name" value="RmlC_Cupin_sf"/>
</dbReference>
<dbReference type="PANTHER" id="PTHR12918:SF1">
    <property type="entry name" value="CYSTEINE DIOXYGENASE TYPE 1"/>
    <property type="match status" value="1"/>
</dbReference>
<feature type="binding site" evidence="6">
    <location>
        <position position="77"/>
    </location>
    <ligand>
        <name>Fe cation</name>
        <dbReference type="ChEBI" id="CHEBI:24875"/>
        <note>catalytic</note>
    </ligand>
</feature>
<feature type="binding site" evidence="6">
    <location>
        <position position="79"/>
    </location>
    <ligand>
        <name>Fe cation</name>
        <dbReference type="ChEBI" id="CHEBI:24875"/>
        <note>catalytic</note>
    </ligand>
</feature>
<dbReference type="PANTHER" id="PTHR12918">
    <property type="entry name" value="CYSTEINE DIOXYGENASE"/>
    <property type="match status" value="1"/>
</dbReference>